<accession>A0A3S0J498</accession>
<reference evidence="2 3" key="1">
    <citation type="submission" date="2018-12" db="EMBL/GenBank/DDBJ databases">
        <title>The genome of Variovorax gossypii DSM 100435.</title>
        <authorList>
            <person name="Gao J."/>
            <person name="Sun J."/>
        </authorList>
    </citation>
    <scope>NUCLEOTIDE SEQUENCE [LARGE SCALE GENOMIC DNA]</scope>
    <source>
        <strain evidence="2 3">DSM 100435</strain>
    </source>
</reference>
<sequence length="71" mass="8034">MGEMFSIISPRSACTMQPMTPHMDLPLSLLLAITVFFWLLAQAWTLIVFWAESRATRPSPPDAAEEEKRTP</sequence>
<comment type="caution">
    <text evidence="2">The sequence shown here is derived from an EMBL/GenBank/DDBJ whole genome shotgun (WGS) entry which is preliminary data.</text>
</comment>
<keyword evidence="1" id="KW-0812">Transmembrane</keyword>
<organism evidence="2 3">
    <name type="scientific">Variovorax gossypii</name>
    <dbReference type="NCBI Taxonomy" id="1679495"/>
    <lineage>
        <taxon>Bacteria</taxon>
        <taxon>Pseudomonadati</taxon>
        <taxon>Pseudomonadota</taxon>
        <taxon>Betaproteobacteria</taxon>
        <taxon>Burkholderiales</taxon>
        <taxon>Comamonadaceae</taxon>
        <taxon>Variovorax</taxon>
    </lineage>
</organism>
<evidence type="ECO:0000313" key="2">
    <source>
        <dbReference type="EMBL" id="RTQ30583.1"/>
    </source>
</evidence>
<keyword evidence="1" id="KW-1133">Transmembrane helix</keyword>
<evidence type="ECO:0000313" key="3">
    <source>
        <dbReference type="Proteomes" id="UP000267418"/>
    </source>
</evidence>
<gene>
    <name evidence="2" type="ORF">EJP69_29300</name>
</gene>
<feature type="transmembrane region" description="Helical" evidence="1">
    <location>
        <begin position="27"/>
        <end position="51"/>
    </location>
</feature>
<keyword evidence="1" id="KW-0472">Membrane</keyword>
<dbReference type="Proteomes" id="UP000267418">
    <property type="component" value="Unassembled WGS sequence"/>
</dbReference>
<protein>
    <submittedName>
        <fullName evidence="2">Uncharacterized protein</fullName>
    </submittedName>
</protein>
<evidence type="ECO:0000256" key="1">
    <source>
        <dbReference type="SAM" id="Phobius"/>
    </source>
</evidence>
<name>A0A3S0J498_9BURK</name>
<proteinExistence type="predicted"/>
<dbReference type="AlphaFoldDB" id="A0A3S0J498"/>
<dbReference type="EMBL" id="RXOE01000013">
    <property type="protein sequence ID" value="RTQ30583.1"/>
    <property type="molecule type" value="Genomic_DNA"/>
</dbReference>
<keyword evidence="3" id="KW-1185">Reference proteome</keyword>
<dbReference type="OrthoDB" id="8859421at2"/>